<dbReference type="InterPro" id="IPR036866">
    <property type="entry name" value="RibonucZ/Hydroxyglut_hydro"/>
</dbReference>
<sequence>MSKKEKILLTLLIAANLFVWINIAGERKVEALNLYFLDVGQGDSSLAILPGNVKILTDGGPDKSVLYELAEVLSTTDRYIDIIAVTHAQKDHFYGLIDVLKRYKVGTILWSGRDGEIESWNEFKRIAKEKNVPMIIIDEADQVKYKESTLTILSPDVRLLNNKEINESSLVTFLESEGVKILGTGDIGTDTEKYLTKKYDLDIDILKVPHHGSKYSSSKEFLSEATPALSVIQVGKNSYGHPTKDALSRLANIAASVYRNDKNGRIHLEIENRVIKIFEESNY</sequence>
<comment type="caution">
    <text evidence="2">The sequence shown here is derived from an EMBL/GenBank/DDBJ whole genome shotgun (WGS) entry which is preliminary data.</text>
</comment>
<dbReference type="Proteomes" id="UP000178515">
    <property type="component" value="Unassembled WGS sequence"/>
</dbReference>
<dbReference type="InterPro" id="IPR052159">
    <property type="entry name" value="Competence_DNA_uptake"/>
</dbReference>
<dbReference type="InterPro" id="IPR035681">
    <property type="entry name" value="ComA-like_MBL"/>
</dbReference>
<dbReference type="AlphaFoldDB" id="A0A1G1Z356"/>
<dbReference type="CDD" id="cd07731">
    <property type="entry name" value="ComA-like_MBL-fold"/>
    <property type="match status" value="1"/>
</dbReference>
<dbReference type="Pfam" id="PF00753">
    <property type="entry name" value="Lactamase_B"/>
    <property type="match status" value="1"/>
</dbReference>
<evidence type="ECO:0000313" key="3">
    <source>
        <dbReference type="Proteomes" id="UP000178515"/>
    </source>
</evidence>
<feature type="domain" description="Metallo-beta-lactamase" evidence="1">
    <location>
        <begin position="39"/>
        <end position="232"/>
    </location>
</feature>
<organism evidence="2 3">
    <name type="scientific">Candidatus Colwellbacteria bacterium RIFCSPHIGHO2_12_FULL_44_17</name>
    <dbReference type="NCBI Taxonomy" id="1797689"/>
    <lineage>
        <taxon>Bacteria</taxon>
        <taxon>Candidatus Colwelliibacteriota</taxon>
    </lineage>
</organism>
<dbReference type="SUPFAM" id="SSF56281">
    <property type="entry name" value="Metallo-hydrolase/oxidoreductase"/>
    <property type="match status" value="1"/>
</dbReference>
<dbReference type="InterPro" id="IPR001279">
    <property type="entry name" value="Metallo-B-lactamas"/>
</dbReference>
<dbReference type="EMBL" id="MHIX01000026">
    <property type="protein sequence ID" value="OGY59043.1"/>
    <property type="molecule type" value="Genomic_DNA"/>
</dbReference>
<reference evidence="2 3" key="1">
    <citation type="journal article" date="2016" name="Nat. Commun.">
        <title>Thousands of microbial genomes shed light on interconnected biogeochemical processes in an aquifer system.</title>
        <authorList>
            <person name="Anantharaman K."/>
            <person name="Brown C.T."/>
            <person name="Hug L.A."/>
            <person name="Sharon I."/>
            <person name="Castelle C.J."/>
            <person name="Probst A.J."/>
            <person name="Thomas B.C."/>
            <person name="Singh A."/>
            <person name="Wilkins M.J."/>
            <person name="Karaoz U."/>
            <person name="Brodie E.L."/>
            <person name="Williams K.H."/>
            <person name="Hubbard S.S."/>
            <person name="Banfield J.F."/>
        </authorList>
    </citation>
    <scope>NUCLEOTIDE SEQUENCE [LARGE SCALE GENOMIC DNA]</scope>
</reference>
<evidence type="ECO:0000259" key="1">
    <source>
        <dbReference type="Pfam" id="PF00753"/>
    </source>
</evidence>
<dbReference type="PANTHER" id="PTHR30619">
    <property type="entry name" value="DNA INTERNALIZATION/COMPETENCE PROTEIN COMEC/REC2"/>
    <property type="match status" value="1"/>
</dbReference>
<dbReference type="Gene3D" id="3.60.15.10">
    <property type="entry name" value="Ribonuclease Z/Hydroxyacylglutathione hydrolase-like"/>
    <property type="match status" value="1"/>
</dbReference>
<proteinExistence type="predicted"/>
<name>A0A1G1Z356_9BACT</name>
<evidence type="ECO:0000313" key="2">
    <source>
        <dbReference type="EMBL" id="OGY59043.1"/>
    </source>
</evidence>
<dbReference type="STRING" id="1797689.A3F24_02555"/>
<accession>A0A1G1Z356</accession>
<protein>
    <recommendedName>
        <fullName evidence="1">Metallo-beta-lactamase domain-containing protein</fullName>
    </recommendedName>
</protein>
<gene>
    <name evidence="2" type="ORF">A3F24_02555</name>
</gene>
<dbReference type="PANTHER" id="PTHR30619:SF1">
    <property type="entry name" value="RECOMBINATION PROTEIN 2"/>
    <property type="match status" value="1"/>
</dbReference>